<sequence length="64" mass="7551">MANLSDLIIQHPEVTTFEDLKKLVVEAAKGGERFLHFDVKPDYRDTPRNWEIKLETAFYWGDRV</sequence>
<protein>
    <submittedName>
        <fullName evidence="1">Sulfur relay protein DsrC</fullName>
    </submittedName>
</protein>
<evidence type="ECO:0000313" key="2">
    <source>
        <dbReference type="Proteomes" id="UP000249299"/>
    </source>
</evidence>
<name>A0A327JJV9_9HYPH</name>
<reference evidence="1 2" key="1">
    <citation type="submission" date="2017-07" db="EMBL/GenBank/DDBJ databases">
        <title>Draft Genome Sequences of Select Purple Nonsulfur Bacteria.</title>
        <authorList>
            <person name="Lasarre B."/>
            <person name="Mckinlay J.B."/>
        </authorList>
    </citation>
    <scope>NUCLEOTIDE SEQUENCE [LARGE SCALE GENOMIC DNA]</scope>
    <source>
        <strain evidence="1 2">DSM 11290</strain>
    </source>
</reference>
<comment type="caution">
    <text evidence="1">The sequence shown here is derived from an EMBL/GenBank/DDBJ whole genome shotgun (WGS) entry which is preliminary data.</text>
</comment>
<accession>A0A327JJV9</accession>
<dbReference type="RefSeq" id="WP_111435628.1">
    <property type="nucleotide sequence ID" value="NZ_JACIGG010000003.1"/>
</dbReference>
<organism evidence="1 2">
    <name type="scientific">Rhodobium orientis</name>
    <dbReference type="NCBI Taxonomy" id="34017"/>
    <lineage>
        <taxon>Bacteria</taxon>
        <taxon>Pseudomonadati</taxon>
        <taxon>Pseudomonadota</taxon>
        <taxon>Alphaproteobacteria</taxon>
        <taxon>Hyphomicrobiales</taxon>
        <taxon>Rhodobiaceae</taxon>
        <taxon>Rhodobium</taxon>
    </lineage>
</organism>
<dbReference type="OrthoDB" id="9799857at2"/>
<keyword evidence="2" id="KW-1185">Reference proteome</keyword>
<proteinExistence type="predicted"/>
<dbReference type="Proteomes" id="UP000249299">
    <property type="component" value="Unassembled WGS sequence"/>
</dbReference>
<dbReference type="AlphaFoldDB" id="A0A327JJV9"/>
<evidence type="ECO:0000313" key="1">
    <source>
        <dbReference type="EMBL" id="RAI25694.1"/>
    </source>
</evidence>
<dbReference type="EMBL" id="NPEV01000042">
    <property type="protein sequence ID" value="RAI25694.1"/>
    <property type="molecule type" value="Genomic_DNA"/>
</dbReference>
<gene>
    <name evidence="1" type="ORF">CH339_17215</name>
</gene>